<keyword evidence="3 5" id="KW-1133">Transmembrane helix</keyword>
<dbReference type="InterPro" id="IPR056552">
    <property type="entry name" value="Ribonucl_Kappa"/>
</dbReference>
<evidence type="ECO:0000256" key="5">
    <source>
        <dbReference type="SAM" id="Phobius"/>
    </source>
</evidence>
<dbReference type="Pfam" id="PF23489">
    <property type="entry name" value="V-ATPase_su_f"/>
    <property type="match status" value="1"/>
</dbReference>
<dbReference type="Proteomes" id="UP000018144">
    <property type="component" value="Unassembled WGS sequence"/>
</dbReference>
<reference evidence="6 7" key="1">
    <citation type="journal article" date="2013" name="PLoS Genet.">
        <title>The genome and development-dependent transcriptomes of Pyronema confluens: a window into fungal evolution.</title>
        <authorList>
            <person name="Traeger S."/>
            <person name="Altegoer F."/>
            <person name="Freitag M."/>
            <person name="Gabaldon T."/>
            <person name="Kempken F."/>
            <person name="Kumar A."/>
            <person name="Marcet-Houben M."/>
            <person name="Poggeler S."/>
            <person name="Stajich J.E."/>
            <person name="Nowrousian M."/>
        </authorList>
    </citation>
    <scope>NUCLEOTIDE SEQUENCE [LARGE SCALE GENOMIC DNA]</scope>
    <source>
        <strain evidence="7">CBS 100304</strain>
        <tissue evidence="6">Vegetative mycelium</tissue>
    </source>
</reference>
<evidence type="ECO:0000256" key="2">
    <source>
        <dbReference type="ARBA" id="ARBA00022692"/>
    </source>
</evidence>
<dbReference type="OMA" id="LNAWSCV"/>
<dbReference type="GO" id="GO:0016020">
    <property type="term" value="C:membrane"/>
    <property type="evidence" value="ECO:0007669"/>
    <property type="project" value="UniProtKB-SubCell"/>
</dbReference>
<dbReference type="AlphaFoldDB" id="U4L2P5"/>
<proteinExistence type="predicted"/>
<feature type="transmembrane region" description="Helical" evidence="5">
    <location>
        <begin position="7"/>
        <end position="31"/>
    </location>
</feature>
<dbReference type="STRING" id="1076935.U4L2P5"/>
<organism evidence="6 7">
    <name type="scientific">Pyronema omphalodes (strain CBS 100304)</name>
    <name type="common">Pyronema confluens</name>
    <dbReference type="NCBI Taxonomy" id="1076935"/>
    <lineage>
        <taxon>Eukaryota</taxon>
        <taxon>Fungi</taxon>
        <taxon>Dikarya</taxon>
        <taxon>Ascomycota</taxon>
        <taxon>Pezizomycotina</taxon>
        <taxon>Pezizomycetes</taxon>
        <taxon>Pezizales</taxon>
        <taxon>Pyronemataceae</taxon>
        <taxon>Pyronema</taxon>
    </lineage>
</organism>
<dbReference type="EMBL" id="HF935477">
    <property type="protein sequence ID" value="CCX09640.1"/>
    <property type="molecule type" value="Genomic_DNA"/>
</dbReference>
<accession>U4L2P5</accession>
<comment type="subcellular location">
    <subcellularLocation>
        <location evidence="1">Membrane</location>
    </subcellularLocation>
</comment>
<evidence type="ECO:0000256" key="1">
    <source>
        <dbReference type="ARBA" id="ARBA00004370"/>
    </source>
</evidence>
<keyword evidence="7" id="KW-1185">Reference proteome</keyword>
<keyword evidence="2 5" id="KW-0812">Transmembrane</keyword>
<dbReference type="OrthoDB" id="67317at2759"/>
<sequence>MKPMFSAGTAWCCTVLSVFAIIILSTIAMLFRSGHETMMGSINDPEDGQSVASTLMASVFVYAAFLVFCGGQAWLNAKESRRAPALH</sequence>
<evidence type="ECO:0000313" key="6">
    <source>
        <dbReference type="EMBL" id="CCX09640.1"/>
    </source>
</evidence>
<evidence type="ECO:0000256" key="4">
    <source>
        <dbReference type="ARBA" id="ARBA00023136"/>
    </source>
</evidence>
<gene>
    <name evidence="6" type="ORF">PCON_09233</name>
</gene>
<evidence type="ECO:0000313" key="7">
    <source>
        <dbReference type="Proteomes" id="UP000018144"/>
    </source>
</evidence>
<feature type="transmembrane region" description="Helical" evidence="5">
    <location>
        <begin position="51"/>
        <end position="75"/>
    </location>
</feature>
<keyword evidence="4 5" id="KW-0472">Membrane</keyword>
<dbReference type="eggNOG" id="ENOG502S504">
    <property type="taxonomic scope" value="Eukaryota"/>
</dbReference>
<name>U4L2P5_PYROM</name>
<evidence type="ECO:0000256" key="3">
    <source>
        <dbReference type="ARBA" id="ARBA00022989"/>
    </source>
</evidence>
<protein>
    <submittedName>
        <fullName evidence="6">Similar to Uncharacterized protein YPR170W-B acc. no. P0C5R9</fullName>
    </submittedName>
</protein>